<comment type="similarity">
    <text evidence="10">Belongs to the NqrB/RnfD family.</text>
</comment>
<keyword evidence="2 10" id="KW-0597">Phosphoprotein</keyword>
<dbReference type="EC" id="7.-.-.-" evidence="10"/>
<keyword evidence="10" id="KW-1003">Cell membrane</keyword>
<feature type="transmembrane region" description="Helical" evidence="10">
    <location>
        <begin position="250"/>
        <end position="267"/>
    </location>
</feature>
<keyword evidence="3 10" id="KW-0285">Flavoprotein</keyword>
<accession>A0A0V8QER8</accession>
<protein>
    <recommendedName>
        <fullName evidence="10">Ion-translocating oxidoreductase complex subunit D</fullName>
        <ecNumber evidence="10">7.-.-.-</ecNumber>
    </recommendedName>
    <alternativeName>
        <fullName evidence="10">Rnf electron transport complex subunit D</fullName>
    </alternativeName>
</protein>
<evidence type="ECO:0000256" key="6">
    <source>
        <dbReference type="ARBA" id="ARBA00022967"/>
    </source>
</evidence>
<sequence length="337" mass="35266">MSNLLNVSASPHVRSQVTTRVIMRDVAIALLPAAAFGVFNFGIKALITILTCIAASVLSEYIYEKVLHKPITTGDYSAVVTGLLLAMNLPATAPIWMSIIGSVFAIIVVKQLFGGLGQNFMNPALAARCFLLISFTGRMTDFNIKTIEISTSTVDSVVSATASATAADALATATPLGVLEGGGAVNVLDMFLGLTKGTIGETSAICILIGAAYLLARRVISFRIPGAYLGAFAVFILIFGGHGLDMNYLAAQLCGGGLLLGAFFMATDYVTSPITPRGQLVFGVLLGILTGIFRIFGGSAEGVSYAIIFCNLLVPLIERVTIPTPFGIRKEAASNAK</sequence>
<dbReference type="NCBIfam" id="TIGR01946">
    <property type="entry name" value="rnfD"/>
    <property type="match status" value="1"/>
</dbReference>
<dbReference type="AlphaFoldDB" id="A0A0V8QER8"/>
<keyword evidence="7 10" id="KW-0249">Electron transport</keyword>
<keyword evidence="11" id="KW-0830">Ubiquinone</keyword>
<gene>
    <name evidence="10" type="primary">rnfD</name>
    <name evidence="11" type="ORF">ASU35_10780</name>
</gene>
<dbReference type="InterPro" id="IPR004338">
    <property type="entry name" value="NqrB/RnfD"/>
</dbReference>
<reference evidence="11 12" key="1">
    <citation type="submission" date="2015-11" db="EMBL/GenBank/DDBJ databases">
        <title>Butyribacter intestini gen. nov., sp. nov., a butyric acid-producing bacterium of the family Lachnospiraceae isolated from the human faeces.</title>
        <authorList>
            <person name="Zou Y."/>
            <person name="Xue W."/>
            <person name="Luo G."/>
            <person name="Lv M."/>
        </authorList>
    </citation>
    <scope>NUCLEOTIDE SEQUENCE [LARGE SCALE GENOMIC DNA]</scope>
    <source>
        <strain evidence="11 12">ACET-33324</strain>
    </source>
</reference>
<keyword evidence="1 10" id="KW-0813">Transport</keyword>
<evidence type="ECO:0000256" key="10">
    <source>
        <dbReference type="HAMAP-Rule" id="MF_00462"/>
    </source>
</evidence>
<evidence type="ECO:0000313" key="12">
    <source>
        <dbReference type="Proteomes" id="UP000054874"/>
    </source>
</evidence>
<evidence type="ECO:0000256" key="7">
    <source>
        <dbReference type="ARBA" id="ARBA00022982"/>
    </source>
</evidence>
<evidence type="ECO:0000256" key="9">
    <source>
        <dbReference type="ARBA" id="ARBA00023136"/>
    </source>
</evidence>
<dbReference type="STRING" id="290052.ASU35_10780"/>
<organism evidence="11 12">
    <name type="scientific">Acetivibrio ethanolgignens</name>
    <dbReference type="NCBI Taxonomy" id="290052"/>
    <lineage>
        <taxon>Bacteria</taxon>
        <taxon>Bacillati</taxon>
        <taxon>Bacillota</taxon>
        <taxon>Clostridia</taxon>
        <taxon>Eubacteriales</taxon>
        <taxon>Oscillospiraceae</taxon>
        <taxon>Acetivibrio</taxon>
    </lineage>
</organism>
<comment type="caution">
    <text evidence="11">The sequence shown here is derived from an EMBL/GenBank/DDBJ whole genome shotgun (WGS) entry which is preliminary data.</text>
</comment>
<proteinExistence type="inferred from homology"/>
<dbReference type="OrthoDB" id="9776359at2"/>
<feature type="modified residue" description="FMN phosphoryl threonine" evidence="10">
    <location>
        <position position="174"/>
    </location>
</feature>
<dbReference type="PANTHER" id="PTHR30578">
    <property type="entry name" value="ELECTRON TRANSPORT COMPLEX PROTEIN RNFD"/>
    <property type="match status" value="1"/>
</dbReference>
<keyword evidence="12" id="KW-1185">Reference proteome</keyword>
<evidence type="ECO:0000313" key="11">
    <source>
        <dbReference type="EMBL" id="KSV58972.1"/>
    </source>
</evidence>
<dbReference type="GO" id="GO:0005886">
    <property type="term" value="C:plasma membrane"/>
    <property type="evidence" value="ECO:0007669"/>
    <property type="project" value="UniProtKB-SubCell"/>
</dbReference>
<keyword evidence="4 10" id="KW-0288">FMN</keyword>
<feature type="transmembrane region" description="Helical" evidence="10">
    <location>
        <begin position="70"/>
        <end position="89"/>
    </location>
</feature>
<dbReference type="EMBL" id="LNAM01000155">
    <property type="protein sequence ID" value="KSV58972.1"/>
    <property type="molecule type" value="Genomic_DNA"/>
</dbReference>
<comment type="function">
    <text evidence="10">Part of a membrane-bound complex that couples electron transfer with translocation of ions across the membrane.</text>
</comment>
<feature type="transmembrane region" description="Helical" evidence="10">
    <location>
        <begin position="197"/>
        <end position="215"/>
    </location>
</feature>
<dbReference type="PANTHER" id="PTHR30578:SF0">
    <property type="entry name" value="ION-TRANSLOCATING OXIDOREDUCTASE COMPLEX SUBUNIT D"/>
    <property type="match status" value="1"/>
</dbReference>
<dbReference type="RefSeq" id="WP_058352815.1">
    <property type="nucleotide sequence ID" value="NZ_CABMMD010000155.1"/>
</dbReference>
<feature type="transmembrane region" description="Helical" evidence="10">
    <location>
        <begin position="279"/>
        <end position="297"/>
    </location>
</feature>
<dbReference type="Pfam" id="PF03116">
    <property type="entry name" value="NQR2_RnfD_RnfE"/>
    <property type="match status" value="1"/>
</dbReference>
<feature type="transmembrane region" description="Helical" evidence="10">
    <location>
        <begin position="227"/>
        <end position="244"/>
    </location>
</feature>
<evidence type="ECO:0000256" key="3">
    <source>
        <dbReference type="ARBA" id="ARBA00022630"/>
    </source>
</evidence>
<keyword evidence="5 10" id="KW-0812">Transmembrane</keyword>
<comment type="subunit">
    <text evidence="10">The complex is composed of six subunits: RnfA, RnfB, RnfC, RnfD, RnfE and RnfG.</text>
</comment>
<comment type="caution">
    <text evidence="10">Lacks conserved residue(s) required for the propagation of feature annotation.</text>
</comment>
<evidence type="ECO:0000256" key="2">
    <source>
        <dbReference type="ARBA" id="ARBA00022553"/>
    </source>
</evidence>
<dbReference type="GO" id="GO:0022900">
    <property type="term" value="P:electron transport chain"/>
    <property type="evidence" value="ECO:0007669"/>
    <property type="project" value="UniProtKB-UniRule"/>
</dbReference>
<keyword evidence="8 10" id="KW-1133">Transmembrane helix</keyword>
<evidence type="ECO:0000256" key="5">
    <source>
        <dbReference type="ARBA" id="ARBA00022692"/>
    </source>
</evidence>
<comment type="subcellular location">
    <subcellularLocation>
        <location evidence="10">Cell membrane</location>
        <topology evidence="10">Multi-pass membrane protein</topology>
    </subcellularLocation>
</comment>
<evidence type="ECO:0000256" key="1">
    <source>
        <dbReference type="ARBA" id="ARBA00022448"/>
    </source>
</evidence>
<evidence type="ECO:0000256" key="4">
    <source>
        <dbReference type="ARBA" id="ARBA00022643"/>
    </source>
</evidence>
<comment type="cofactor">
    <cofactor evidence="10">
        <name>FMN</name>
        <dbReference type="ChEBI" id="CHEBI:58210"/>
    </cofactor>
</comment>
<feature type="transmembrane region" description="Helical" evidence="10">
    <location>
        <begin position="45"/>
        <end position="63"/>
    </location>
</feature>
<evidence type="ECO:0000256" key="8">
    <source>
        <dbReference type="ARBA" id="ARBA00022989"/>
    </source>
</evidence>
<name>A0A0V8QER8_9FIRM</name>
<dbReference type="GO" id="GO:0055085">
    <property type="term" value="P:transmembrane transport"/>
    <property type="evidence" value="ECO:0007669"/>
    <property type="project" value="InterPro"/>
</dbReference>
<keyword evidence="9 10" id="KW-0472">Membrane</keyword>
<dbReference type="HAMAP" id="MF_00462">
    <property type="entry name" value="RsxD_RnfD"/>
    <property type="match status" value="1"/>
</dbReference>
<dbReference type="Proteomes" id="UP000054874">
    <property type="component" value="Unassembled WGS sequence"/>
</dbReference>
<dbReference type="InterPro" id="IPR011303">
    <property type="entry name" value="RnfD_bac"/>
</dbReference>
<keyword evidence="6 10" id="KW-1278">Translocase</keyword>